<evidence type="ECO:0000256" key="2">
    <source>
        <dbReference type="SAM" id="Phobius"/>
    </source>
</evidence>
<keyword evidence="4" id="KW-0378">Hydrolase</keyword>
<evidence type="ECO:0000313" key="5">
    <source>
        <dbReference type="Proteomes" id="UP000746751"/>
    </source>
</evidence>
<keyword evidence="4" id="KW-0482">Metalloprotease</keyword>
<dbReference type="AlphaFoldDB" id="A0A921IS80"/>
<sequence>MNEIPQHVSDDRSRQGCAPVPGAPVSPLDARLSMPRPSDTPESPVVNAVRWLLAALGATFAVYATQLVSIAVGSFAVALVLLQLTASTDAAALAAQITIPVQIISELAVFAVVLPWWLRVRPVSFLQGRRRIPRSRALAVVAVVLLGIGLQMVISYALGLLLPLFPDVKTEYDTLTDNPVMNEFSVAAVLILAVGAPLTEELACRGVVFEFALRAMCPKQAGRWRDRAWRTARSQPCPPLGAVPPRAFWLANIVQAVLFGALHLNITQFAYATVMGLIAGWLVWQTGSLLPSMGLHLVINFCSYFVKEIAMVLEMGGVVFAIVASAAMVGAGLWLFRRAMGRPAPLP</sequence>
<feature type="domain" description="CAAX prenyl protease 2/Lysostaphin resistance protein A-like" evidence="3">
    <location>
        <begin position="185"/>
        <end position="301"/>
    </location>
</feature>
<evidence type="ECO:0000313" key="4">
    <source>
        <dbReference type="EMBL" id="HJG31773.1"/>
    </source>
</evidence>
<gene>
    <name evidence="4" type="ORF">K8U80_10330</name>
</gene>
<proteinExistence type="predicted"/>
<reference evidence="4" key="1">
    <citation type="journal article" date="2021" name="PeerJ">
        <title>Extensive microbial diversity within the chicken gut microbiome revealed by metagenomics and culture.</title>
        <authorList>
            <person name="Gilroy R."/>
            <person name="Ravi A."/>
            <person name="Getino M."/>
            <person name="Pursley I."/>
            <person name="Horton D.L."/>
            <person name="Alikhan N.F."/>
            <person name="Baker D."/>
            <person name="Gharbi K."/>
            <person name="Hall N."/>
            <person name="Watson M."/>
            <person name="Adriaenssens E.M."/>
            <person name="Foster-Nyarko E."/>
            <person name="Jarju S."/>
            <person name="Secka A."/>
            <person name="Antonio M."/>
            <person name="Oren A."/>
            <person name="Chaudhuri R.R."/>
            <person name="La Ragione R."/>
            <person name="Hildebrand F."/>
            <person name="Pallen M.J."/>
        </authorList>
    </citation>
    <scope>NUCLEOTIDE SEQUENCE</scope>
    <source>
        <strain evidence="4">ChiGjej2B2-7701</strain>
    </source>
</reference>
<dbReference type="Pfam" id="PF02517">
    <property type="entry name" value="Rce1-like"/>
    <property type="match status" value="1"/>
</dbReference>
<dbReference type="GO" id="GO:0008237">
    <property type="term" value="F:metallopeptidase activity"/>
    <property type="evidence" value="ECO:0007669"/>
    <property type="project" value="UniProtKB-KW"/>
</dbReference>
<dbReference type="EMBL" id="DYVF01000060">
    <property type="protein sequence ID" value="HJG31773.1"/>
    <property type="molecule type" value="Genomic_DNA"/>
</dbReference>
<reference evidence="4" key="2">
    <citation type="submission" date="2021-09" db="EMBL/GenBank/DDBJ databases">
        <authorList>
            <person name="Gilroy R."/>
        </authorList>
    </citation>
    <scope>NUCLEOTIDE SEQUENCE</scope>
    <source>
        <strain evidence="4">ChiGjej2B2-7701</strain>
    </source>
</reference>
<evidence type="ECO:0000256" key="1">
    <source>
        <dbReference type="SAM" id="MobiDB-lite"/>
    </source>
</evidence>
<dbReference type="GO" id="GO:0080120">
    <property type="term" value="P:CAAX-box protein maturation"/>
    <property type="evidence" value="ECO:0007669"/>
    <property type="project" value="UniProtKB-ARBA"/>
</dbReference>
<keyword evidence="4" id="KW-0645">Protease</keyword>
<organism evidence="4 5">
    <name type="scientific">Collinsella ihumii</name>
    <dbReference type="NCBI Taxonomy" id="1720204"/>
    <lineage>
        <taxon>Bacteria</taxon>
        <taxon>Bacillati</taxon>
        <taxon>Actinomycetota</taxon>
        <taxon>Coriobacteriia</taxon>
        <taxon>Coriobacteriales</taxon>
        <taxon>Coriobacteriaceae</taxon>
        <taxon>Collinsella</taxon>
    </lineage>
</organism>
<dbReference type="InterPro" id="IPR052710">
    <property type="entry name" value="CAAX_protease"/>
</dbReference>
<comment type="caution">
    <text evidence="4">The sequence shown here is derived from an EMBL/GenBank/DDBJ whole genome shotgun (WGS) entry which is preliminary data.</text>
</comment>
<feature type="transmembrane region" description="Helical" evidence="2">
    <location>
        <begin position="90"/>
        <end position="118"/>
    </location>
</feature>
<feature type="transmembrane region" description="Helical" evidence="2">
    <location>
        <begin position="60"/>
        <end position="84"/>
    </location>
</feature>
<name>A0A921IS80_9ACTN</name>
<feature type="transmembrane region" description="Helical" evidence="2">
    <location>
        <begin position="318"/>
        <end position="336"/>
    </location>
</feature>
<feature type="transmembrane region" description="Helical" evidence="2">
    <location>
        <begin position="138"/>
        <end position="164"/>
    </location>
</feature>
<dbReference type="InterPro" id="IPR003675">
    <property type="entry name" value="Rce1/LyrA-like_dom"/>
</dbReference>
<protein>
    <submittedName>
        <fullName evidence="4">CPBP family intramembrane metalloprotease</fullName>
    </submittedName>
</protein>
<accession>A0A921IS80</accession>
<dbReference type="PANTHER" id="PTHR36435">
    <property type="entry name" value="SLR1288 PROTEIN"/>
    <property type="match status" value="1"/>
</dbReference>
<evidence type="ECO:0000259" key="3">
    <source>
        <dbReference type="Pfam" id="PF02517"/>
    </source>
</evidence>
<keyword evidence="2" id="KW-0472">Membrane</keyword>
<keyword evidence="2" id="KW-0812">Transmembrane</keyword>
<dbReference type="Proteomes" id="UP000746751">
    <property type="component" value="Unassembled WGS sequence"/>
</dbReference>
<feature type="region of interest" description="Disordered" evidence="1">
    <location>
        <begin position="1"/>
        <end position="43"/>
    </location>
</feature>
<dbReference type="PANTHER" id="PTHR36435:SF1">
    <property type="entry name" value="CAAX AMINO TERMINAL PROTEASE FAMILY PROTEIN"/>
    <property type="match status" value="1"/>
</dbReference>
<keyword evidence="2" id="KW-1133">Transmembrane helix</keyword>
<dbReference type="GO" id="GO:0004175">
    <property type="term" value="F:endopeptidase activity"/>
    <property type="evidence" value="ECO:0007669"/>
    <property type="project" value="UniProtKB-ARBA"/>
</dbReference>